<organism evidence="2 3">
    <name type="scientific">Mucuna pruriens</name>
    <name type="common">Velvet bean</name>
    <name type="synonym">Dolichos pruriens</name>
    <dbReference type="NCBI Taxonomy" id="157652"/>
    <lineage>
        <taxon>Eukaryota</taxon>
        <taxon>Viridiplantae</taxon>
        <taxon>Streptophyta</taxon>
        <taxon>Embryophyta</taxon>
        <taxon>Tracheophyta</taxon>
        <taxon>Spermatophyta</taxon>
        <taxon>Magnoliopsida</taxon>
        <taxon>eudicotyledons</taxon>
        <taxon>Gunneridae</taxon>
        <taxon>Pentapetalae</taxon>
        <taxon>rosids</taxon>
        <taxon>fabids</taxon>
        <taxon>Fabales</taxon>
        <taxon>Fabaceae</taxon>
        <taxon>Papilionoideae</taxon>
        <taxon>50 kb inversion clade</taxon>
        <taxon>NPAAA clade</taxon>
        <taxon>indigoferoid/millettioid clade</taxon>
        <taxon>Phaseoleae</taxon>
        <taxon>Mucuna</taxon>
    </lineage>
</organism>
<dbReference type="GO" id="GO:0003676">
    <property type="term" value="F:nucleic acid binding"/>
    <property type="evidence" value="ECO:0007669"/>
    <property type="project" value="InterPro"/>
</dbReference>
<dbReference type="SUPFAM" id="SSF53098">
    <property type="entry name" value="Ribonuclease H-like"/>
    <property type="match status" value="1"/>
</dbReference>
<dbReference type="PANTHER" id="PTHR48475:SF2">
    <property type="entry name" value="RIBONUCLEASE H"/>
    <property type="match status" value="1"/>
</dbReference>
<proteinExistence type="predicted"/>
<dbReference type="Proteomes" id="UP000257109">
    <property type="component" value="Unassembled WGS sequence"/>
</dbReference>
<dbReference type="Pfam" id="PF17921">
    <property type="entry name" value="Integrase_H2C2"/>
    <property type="match status" value="1"/>
</dbReference>
<reference evidence="2" key="1">
    <citation type="submission" date="2018-05" db="EMBL/GenBank/DDBJ databases">
        <title>Draft genome of Mucuna pruriens seed.</title>
        <authorList>
            <person name="Nnadi N.E."/>
            <person name="Vos R."/>
            <person name="Hasami M.H."/>
            <person name="Devisetty U.K."/>
            <person name="Aguiy J.C."/>
        </authorList>
    </citation>
    <scope>NUCLEOTIDE SEQUENCE [LARGE SCALE GENOMIC DNA]</scope>
    <source>
        <strain evidence="2">JCA_2017</strain>
    </source>
</reference>
<dbReference type="OrthoDB" id="1736338at2759"/>
<dbReference type="AlphaFoldDB" id="A0A371GPJ4"/>
<evidence type="ECO:0000313" key="3">
    <source>
        <dbReference type="Proteomes" id="UP000257109"/>
    </source>
</evidence>
<dbReference type="EMBL" id="QJKJ01004873">
    <property type="protein sequence ID" value="RDX92424.1"/>
    <property type="molecule type" value="Genomic_DNA"/>
</dbReference>
<dbReference type="InterPro" id="IPR036397">
    <property type="entry name" value="RNaseH_sf"/>
</dbReference>
<gene>
    <name evidence="2" type="primary">Tf2-11</name>
    <name evidence="2" type="ORF">CR513_25441</name>
</gene>
<dbReference type="InterPro" id="IPR012337">
    <property type="entry name" value="RNaseH-like_sf"/>
</dbReference>
<feature type="domain" description="Integrase zinc-binding" evidence="1">
    <location>
        <begin position="51"/>
        <end position="108"/>
    </location>
</feature>
<keyword evidence="3" id="KW-1185">Reference proteome</keyword>
<accession>A0A371GPJ4</accession>
<evidence type="ECO:0000259" key="1">
    <source>
        <dbReference type="Pfam" id="PF17921"/>
    </source>
</evidence>
<feature type="non-terminal residue" evidence="2">
    <location>
        <position position="1"/>
    </location>
</feature>
<dbReference type="Gene3D" id="3.30.420.10">
    <property type="entry name" value="Ribonuclease H-like superfamily/Ribonuclease H"/>
    <property type="match status" value="2"/>
</dbReference>
<sequence>MDPIIEYLKDGKLPADSVGSNKVRKEASKYTLIEQHLYQRGFSSPLLKCVDAEEAVHIIQEVHEGICGTHIGGRALAGKIARAGYYWSALKGDCMDYVKRCDKCQRFADSHQASAERLHSVTSPWPFHKWGIDILGPFPLAPGQLKFFMVAVDYFTKWVEAEPMTTITAERVKRFIWKKIICRQLFTSVEHPQANGQAKAANRVILRGLRRRLEEAKGRWAEELPQVIWSYHTTPHSTTGETPFRLTYGSEAVILVEIGEPSPRTTLFEPTANEDELRTNLDLLQEIREIAHIKEYAVKTRVARKYDRRVVYRDFEEGDLVLRKATLGAEKNKLTPKWEGPFKISEKVGRGAYRLEHMDR</sequence>
<evidence type="ECO:0000313" key="2">
    <source>
        <dbReference type="EMBL" id="RDX92424.1"/>
    </source>
</evidence>
<name>A0A371GPJ4_MUCPR</name>
<protein>
    <submittedName>
        <fullName evidence="2">Tf2-11</fullName>
    </submittedName>
</protein>
<comment type="caution">
    <text evidence="2">The sequence shown here is derived from an EMBL/GenBank/DDBJ whole genome shotgun (WGS) entry which is preliminary data.</text>
</comment>
<dbReference type="InterPro" id="IPR041588">
    <property type="entry name" value="Integrase_H2C2"/>
</dbReference>
<dbReference type="Gene3D" id="1.10.340.70">
    <property type="match status" value="1"/>
</dbReference>
<dbReference type="PANTHER" id="PTHR48475">
    <property type="entry name" value="RIBONUCLEASE H"/>
    <property type="match status" value="1"/>
</dbReference>